<evidence type="ECO:0000256" key="1">
    <source>
        <dbReference type="SAM" id="MobiDB-lite"/>
    </source>
</evidence>
<keyword evidence="3" id="KW-1185">Reference proteome</keyword>
<reference evidence="2 3" key="1">
    <citation type="submission" date="2023-02" db="EMBL/GenBank/DDBJ databases">
        <title>Dictyobacter halimunensis sp. nov., a new member of the class Ktedonobacteria from forest soil in a geothermal area.</title>
        <authorList>
            <person name="Rachmania M.K."/>
            <person name="Ningsih F."/>
            <person name="Sakai Y."/>
            <person name="Yabe S."/>
            <person name="Yokota A."/>
            <person name="Sjamsuridzal W."/>
        </authorList>
    </citation>
    <scope>NUCLEOTIDE SEQUENCE [LARGE SCALE GENOMIC DNA]</scope>
    <source>
        <strain evidence="2 3">S3.2.2.5</strain>
    </source>
</reference>
<dbReference type="Proteomes" id="UP001344906">
    <property type="component" value="Unassembled WGS sequence"/>
</dbReference>
<evidence type="ECO:0000313" key="2">
    <source>
        <dbReference type="EMBL" id="GLV59205.1"/>
    </source>
</evidence>
<organism evidence="2 3">
    <name type="scientific">Dictyobacter halimunensis</name>
    <dbReference type="NCBI Taxonomy" id="3026934"/>
    <lineage>
        <taxon>Bacteria</taxon>
        <taxon>Bacillati</taxon>
        <taxon>Chloroflexota</taxon>
        <taxon>Ktedonobacteria</taxon>
        <taxon>Ktedonobacterales</taxon>
        <taxon>Dictyobacteraceae</taxon>
        <taxon>Dictyobacter</taxon>
    </lineage>
</organism>
<comment type="caution">
    <text evidence="2">The sequence shown here is derived from an EMBL/GenBank/DDBJ whole genome shotgun (WGS) entry which is preliminary data.</text>
</comment>
<name>A0ABQ6FY46_9CHLR</name>
<feature type="compositionally biased region" description="Basic and acidic residues" evidence="1">
    <location>
        <begin position="36"/>
        <end position="47"/>
    </location>
</feature>
<gene>
    <name evidence="2" type="ORF">KDH_60320</name>
</gene>
<dbReference type="EMBL" id="BSRI01000002">
    <property type="protein sequence ID" value="GLV59205.1"/>
    <property type="molecule type" value="Genomic_DNA"/>
</dbReference>
<sequence length="77" mass="8668">MQHNNSIEDLVEDNTPLDSRAYFDGSVSHRSTQIKGEQDHRDSEDTIGKGGKSVQTLTGEATVNDFHVMLPFMKQYI</sequence>
<protein>
    <submittedName>
        <fullName evidence="2">Uncharacterized protein</fullName>
    </submittedName>
</protein>
<proteinExistence type="predicted"/>
<feature type="region of interest" description="Disordered" evidence="1">
    <location>
        <begin position="18"/>
        <end position="53"/>
    </location>
</feature>
<accession>A0ABQ6FY46</accession>
<evidence type="ECO:0000313" key="3">
    <source>
        <dbReference type="Proteomes" id="UP001344906"/>
    </source>
</evidence>